<organism evidence="2 3">
    <name type="scientific">Usitatibacter rugosus</name>
    <dbReference type="NCBI Taxonomy" id="2732067"/>
    <lineage>
        <taxon>Bacteria</taxon>
        <taxon>Pseudomonadati</taxon>
        <taxon>Pseudomonadota</taxon>
        <taxon>Betaproteobacteria</taxon>
        <taxon>Nitrosomonadales</taxon>
        <taxon>Usitatibacteraceae</taxon>
        <taxon>Usitatibacter</taxon>
    </lineage>
</organism>
<feature type="domain" description="Putative zinc-finger" evidence="1">
    <location>
        <begin position="7"/>
        <end position="40"/>
    </location>
</feature>
<sequence>MAEDLNCREAVRLMSLALERSLSPDESTALDVHLAECLDCTNFQVQVRFIHRAAGRFRGDA</sequence>
<dbReference type="KEGG" id="uru:DSM104443_03597"/>
<dbReference type="AlphaFoldDB" id="A0A6M4GZ29"/>
<dbReference type="EMBL" id="CP053069">
    <property type="protein sequence ID" value="QJR12511.1"/>
    <property type="molecule type" value="Genomic_DNA"/>
</dbReference>
<gene>
    <name evidence="2" type="ORF">DSM104443_03597</name>
</gene>
<dbReference type="InterPro" id="IPR027383">
    <property type="entry name" value="Znf_put"/>
</dbReference>
<name>A0A6M4GZ29_9PROT</name>
<keyword evidence="3" id="KW-1185">Reference proteome</keyword>
<accession>A0A6M4GZ29</accession>
<proteinExistence type="predicted"/>
<protein>
    <recommendedName>
        <fullName evidence="1">Putative zinc-finger domain-containing protein</fullName>
    </recommendedName>
</protein>
<dbReference type="Proteomes" id="UP000501534">
    <property type="component" value="Chromosome"/>
</dbReference>
<evidence type="ECO:0000259" key="1">
    <source>
        <dbReference type="Pfam" id="PF13490"/>
    </source>
</evidence>
<dbReference type="RefSeq" id="WP_171094779.1">
    <property type="nucleotide sequence ID" value="NZ_CP053069.1"/>
</dbReference>
<evidence type="ECO:0000313" key="3">
    <source>
        <dbReference type="Proteomes" id="UP000501534"/>
    </source>
</evidence>
<reference evidence="2 3" key="1">
    <citation type="submission" date="2020-04" db="EMBL/GenBank/DDBJ databases">
        <title>Usitatibacter rugosus gen. nov., sp. nov. and Usitatibacter palustris sp. nov., novel members of Usitatibacteraceae fam. nov. within the order Nitrosomonadales isolated from soil.</title>
        <authorList>
            <person name="Huber K.J."/>
            <person name="Neumann-Schaal M."/>
            <person name="Geppert A."/>
            <person name="Luckner M."/>
            <person name="Wanner G."/>
            <person name="Overmann J."/>
        </authorList>
    </citation>
    <scope>NUCLEOTIDE SEQUENCE [LARGE SCALE GENOMIC DNA]</scope>
    <source>
        <strain evidence="2 3">0125_3</strain>
    </source>
</reference>
<dbReference type="Pfam" id="PF13490">
    <property type="entry name" value="zf-HC2"/>
    <property type="match status" value="1"/>
</dbReference>
<evidence type="ECO:0000313" key="2">
    <source>
        <dbReference type="EMBL" id="QJR12511.1"/>
    </source>
</evidence>